<dbReference type="Pfam" id="PF00144">
    <property type="entry name" value="Beta-lactamase"/>
    <property type="match status" value="1"/>
</dbReference>
<proteinExistence type="inferred from homology"/>
<dbReference type="PANTHER" id="PTHR46825:SF14">
    <property type="entry name" value="BETA-LACTAMASE-RELATED DOMAIN-CONTAINING PROTEIN"/>
    <property type="match status" value="1"/>
</dbReference>
<dbReference type="PANTHER" id="PTHR46825">
    <property type="entry name" value="D-ALANYL-D-ALANINE-CARBOXYPEPTIDASE/ENDOPEPTIDASE AMPH"/>
    <property type="match status" value="1"/>
</dbReference>
<evidence type="ECO:0000259" key="3">
    <source>
        <dbReference type="Pfam" id="PF11954"/>
    </source>
</evidence>
<organism evidence="4 5">
    <name type="scientific">Podospora aff. communis PSN243</name>
    <dbReference type="NCBI Taxonomy" id="3040156"/>
    <lineage>
        <taxon>Eukaryota</taxon>
        <taxon>Fungi</taxon>
        <taxon>Dikarya</taxon>
        <taxon>Ascomycota</taxon>
        <taxon>Pezizomycotina</taxon>
        <taxon>Sordariomycetes</taxon>
        <taxon>Sordariomycetidae</taxon>
        <taxon>Sordariales</taxon>
        <taxon>Podosporaceae</taxon>
        <taxon>Podospora</taxon>
    </lineage>
</organism>
<evidence type="ECO:0000313" key="5">
    <source>
        <dbReference type="Proteomes" id="UP001321760"/>
    </source>
</evidence>
<comment type="similarity">
    <text evidence="1">Belongs to the peptidase S12 family.</text>
</comment>
<dbReference type="EMBL" id="MU865914">
    <property type="protein sequence ID" value="KAK4455293.1"/>
    <property type="molecule type" value="Genomic_DNA"/>
</dbReference>
<dbReference type="InterPro" id="IPR050491">
    <property type="entry name" value="AmpC-like"/>
</dbReference>
<sequence>MCSTLLSSVARIPKLIIQSLGLGSKASPVFKETKMDLGLADHLQALNGTLQSICLATGSPGLSIGVAQAGSIIHTAHFGYRDVENALPPDSDTIYGVASLTKSFVASAMGILVDEGKVKWTTPVKSILPELDTQDALTTEQLSVADLFIHNSGLAFSNNWWYGADGELLLEKDQTVPAFNALKQRSKFRNKYSYSNWPYCIAGEVIEKLSGETFGSFLQKRVLKPLGLTRTSAAHDNSDSNLARPYAVLDDKTPFRLPFPKTHDGNFMAPAQAVRSSVNDMLAYGSALLAAQRLELAGEQPAPGNPLRGAAKQLSGHISKNPASPLRENSYALGMDRIQLPQSIAGIGCNGMFVREMPHLVPGSESGGSLLLVHTGSVAGYTSMIGMLPEYNDTVIFTASNSVGLGDASGWALQLLIETIIQSESKTDFVALAEEAAANHARREVDNADALAKSRTPNTHPRASLDDYVGNYFGLGGLFKLQIRRRDADGELEMLFQGLESQAWPLTHYEHDTFTWLQPFNEQARRARFNFAGPDIFKLKFMAGKENAGGEIDRVCWMQEPGLPEEDQCLFRSPTAAATQH</sequence>
<dbReference type="InterPro" id="IPR001466">
    <property type="entry name" value="Beta-lactam-related"/>
</dbReference>
<dbReference type="Proteomes" id="UP001321760">
    <property type="component" value="Unassembled WGS sequence"/>
</dbReference>
<protein>
    <submittedName>
        <fullName evidence="4">D-aminoacylase</fullName>
    </submittedName>
</protein>
<name>A0AAV9H740_9PEZI</name>
<reference evidence="4" key="2">
    <citation type="submission" date="2023-05" db="EMBL/GenBank/DDBJ databases">
        <authorList>
            <consortium name="Lawrence Berkeley National Laboratory"/>
            <person name="Steindorff A."/>
            <person name="Hensen N."/>
            <person name="Bonometti L."/>
            <person name="Westerberg I."/>
            <person name="Brannstrom I.O."/>
            <person name="Guillou S."/>
            <person name="Cros-Aarteil S."/>
            <person name="Calhoun S."/>
            <person name="Haridas S."/>
            <person name="Kuo A."/>
            <person name="Mondo S."/>
            <person name="Pangilinan J."/>
            <person name="Riley R."/>
            <person name="Labutti K."/>
            <person name="Andreopoulos B."/>
            <person name="Lipzen A."/>
            <person name="Chen C."/>
            <person name="Yanf M."/>
            <person name="Daum C."/>
            <person name="Ng V."/>
            <person name="Clum A."/>
            <person name="Ohm R."/>
            <person name="Martin F."/>
            <person name="Silar P."/>
            <person name="Natvig D."/>
            <person name="Lalanne C."/>
            <person name="Gautier V."/>
            <person name="Ament-Velasquez S.L."/>
            <person name="Kruys A."/>
            <person name="Hutchinson M.I."/>
            <person name="Powell A.J."/>
            <person name="Barry K."/>
            <person name="Miller A.N."/>
            <person name="Grigoriev I.V."/>
            <person name="Debuchy R."/>
            <person name="Gladieux P."/>
            <person name="Thoren M.H."/>
            <person name="Johannesson H."/>
        </authorList>
    </citation>
    <scope>NUCLEOTIDE SEQUENCE</scope>
    <source>
        <strain evidence="4">PSN243</strain>
    </source>
</reference>
<dbReference type="AlphaFoldDB" id="A0AAV9H740"/>
<dbReference type="InterPro" id="IPR012338">
    <property type="entry name" value="Beta-lactam/transpept-like"/>
</dbReference>
<feature type="domain" description="Beta-lactamase-related" evidence="2">
    <location>
        <begin position="57"/>
        <end position="406"/>
    </location>
</feature>
<feature type="domain" description="Peptidase S12 Pab87-related C-terminal" evidence="3">
    <location>
        <begin position="455"/>
        <end position="531"/>
    </location>
</feature>
<reference evidence="4" key="1">
    <citation type="journal article" date="2023" name="Mol. Phylogenet. Evol.">
        <title>Genome-scale phylogeny and comparative genomics of the fungal order Sordariales.</title>
        <authorList>
            <person name="Hensen N."/>
            <person name="Bonometti L."/>
            <person name="Westerberg I."/>
            <person name="Brannstrom I.O."/>
            <person name="Guillou S."/>
            <person name="Cros-Aarteil S."/>
            <person name="Calhoun S."/>
            <person name="Haridas S."/>
            <person name="Kuo A."/>
            <person name="Mondo S."/>
            <person name="Pangilinan J."/>
            <person name="Riley R."/>
            <person name="LaButti K."/>
            <person name="Andreopoulos B."/>
            <person name="Lipzen A."/>
            <person name="Chen C."/>
            <person name="Yan M."/>
            <person name="Daum C."/>
            <person name="Ng V."/>
            <person name="Clum A."/>
            <person name="Steindorff A."/>
            <person name="Ohm R.A."/>
            <person name="Martin F."/>
            <person name="Silar P."/>
            <person name="Natvig D.O."/>
            <person name="Lalanne C."/>
            <person name="Gautier V."/>
            <person name="Ament-Velasquez S.L."/>
            <person name="Kruys A."/>
            <person name="Hutchinson M.I."/>
            <person name="Powell A.J."/>
            <person name="Barry K."/>
            <person name="Miller A.N."/>
            <person name="Grigoriev I.V."/>
            <person name="Debuchy R."/>
            <person name="Gladieux P."/>
            <person name="Hiltunen Thoren M."/>
            <person name="Johannesson H."/>
        </authorList>
    </citation>
    <scope>NUCLEOTIDE SEQUENCE</scope>
    <source>
        <strain evidence="4">PSN243</strain>
    </source>
</reference>
<accession>A0AAV9H740</accession>
<keyword evidence="5" id="KW-1185">Reference proteome</keyword>
<evidence type="ECO:0000313" key="4">
    <source>
        <dbReference type="EMBL" id="KAK4455293.1"/>
    </source>
</evidence>
<evidence type="ECO:0000259" key="2">
    <source>
        <dbReference type="Pfam" id="PF00144"/>
    </source>
</evidence>
<dbReference type="Gene3D" id="2.40.128.600">
    <property type="match status" value="1"/>
</dbReference>
<evidence type="ECO:0000256" key="1">
    <source>
        <dbReference type="ARBA" id="ARBA00038215"/>
    </source>
</evidence>
<comment type="caution">
    <text evidence="4">The sequence shown here is derived from an EMBL/GenBank/DDBJ whole genome shotgun (WGS) entry which is preliminary data.</text>
</comment>
<dbReference type="SUPFAM" id="SSF56601">
    <property type="entry name" value="beta-lactamase/transpeptidase-like"/>
    <property type="match status" value="1"/>
</dbReference>
<gene>
    <name evidence="4" type="ORF">QBC34DRAFT_340737</name>
</gene>
<dbReference type="Pfam" id="PF11954">
    <property type="entry name" value="DUF3471"/>
    <property type="match status" value="1"/>
</dbReference>
<dbReference type="InterPro" id="IPR021860">
    <property type="entry name" value="Peptidase_S12_Pab87-rel_C"/>
</dbReference>
<dbReference type="Gene3D" id="3.40.710.10">
    <property type="entry name" value="DD-peptidase/beta-lactamase superfamily"/>
    <property type="match status" value="1"/>
</dbReference>